<keyword evidence="2" id="KW-1185">Reference proteome</keyword>
<reference evidence="1" key="1">
    <citation type="submission" date="2008-05" db="EMBL/GenBank/DDBJ databases">
        <title>Genome sequence of Riesia pediculicola USDA.</title>
        <authorList>
            <person name="Kirkness E.F."/>
        </authorList>
    </citation>
    <scope>NUCLEOTIDE SEQUENCE [LARGE SCALE GENOMIC DNA]</scope>
    <source>
        <strain evidence="1">USDA</strain>
    </source>
</reference>
<accession>D4G7P3</accession>
<name>D4G7P3_RIEPU</name>
<dbReference type="Proteomes" id="UP000001700">
    <property type="component" value="Chromosome"/>
</dbReference>
<gene>
    <name evidence="1" type="ordered locus">RIEPE_0082</name>
</gene>
<dbReference type="HOGENOM" id="CLU_3238972_0_0_6"/>
<dbReference type="EMBL" id="CP001085">
    <property type="protein sequence ID" value="ADD79716.1"/>
    <property type="molecule type" value="Genomic_DNA"/>
</dbReference>
<proteinExistence type="predicted"/>
<organism evidence="1 2">
    <name type="scientific">Riesia pediculicola (strain USDA)</name>
    <dbReference type="NCBI Taxonomy" id="515618"/>
    <lineage>
        <taxon>Bacteria</taxon>
        <taxon>Pseudomonadati</taxon>
        <taxon>Pseudomonadota</taxon>
        <taxon>Gammaproteobacteria</taxon>
        <taxon>Enterobacterales</taxon>
        <taxon>Enterobacteriaceae</taxon>
        <taxon>Candidatus Riesia</taxon>
    </lineage>
</organism>
<evidence type="ECO:0000313" key="2">
    <source>
        <dbReference type="Proteomes" id="UP000001700"/>
    </source>
</evidence>
<dbReference type="KEGG" id="rip:RIEPE_0082"/>
<sequence length="43" mass="5257">MGCFQEPIEFSNQLLSAIFDMNSISEEKFFQFDRLKLFYNIWE</sequence>
<protein>
    <submittedName>
        <fullName evidence="1">Uncharacterized protein</fullName>
    </submittedName>
</protein>
<evidence type="ECO:0000313" key="1">
    <source>
        <dbReference type="EMBL" id="ADD79716.1"/>
    </source>
</evidence>
<dbReference type="AlphaFoldDB" id="D4G7P3"/>